<accession>A0ABQ5P3P6</accession>
<reference evidence="2 3" key="1">
    <citation type="submission" date="2022-10" db="EMBL/GenBank/DDBJ databases">
        <title>Draft genome sequence of Streptomyces sp. YSPA8.</title>
        <authorList>
            <person name="Moriuchi R."/>
            <person name="Dohra H."/>
            <person name="Yamamura H."/>
            <person name="Kodani S."/>
        </authorList>
    </citation>
    <scope>NUCLEOTIDE SEQUENCE [LARGE SCALE GENOMIC DNA]</scope>
    <source>
        <strain evidence="2 3">YSPA8</strain>
    </source>
</reference>
<feature type="region of interest" description="Disordered" evidence="1">
    <location>
        <begin position="1"/>
        <end position="24"/>
    </location>
</feature>
<keyword evidence="3" id="KW-1185">Reference proteome</keyword>
<evidence type="ECO:0000256" key="1">
    <source>
        <dbReference type="SAM" id="MobiDB-lite"/>
    </source>
</evidence>
<feature type="compositionally biased region" description="Basic and acidic residues" evidence="1">
    <location>
        <begin position="9"/>
        <end position="24"/>
    </location>
</feature>
<comment type="caution">
    <text evidence="2">The sequence shown here is derived from an EMBL/GenBank/DDBJ whole genome shotgun (WGS) entry which is preliminary data.</text>
</comment>
<gene>
    <name evidence="2" type="ORF">SYYSPA8_22990</name>
</gene>
<evidence type="ECO:0000313" key="3">
    <source>
        <dbReference type="Proteomes" id="UP001291653"/>
    </source>
</evidence>
<protein>
    <recommendedName>
        <fullName evidence="4">Transcriptional regulator</fullName>
    </recommendedName>
</protein>
<sequence>MFPPKNRAHGTEPPHRQPLRHESEAAWTVTRTLGGRVDLVDFHDGDAAQVYIPLTVSDGAMGRATGLYLAPYEAEVLAAELIAALRAANEMRRPQPFRRNQAGGPE</sequence>
<proteinExistence type="predicted"/>
<dbReference type="Proteomes" id="UP001291653">
    <property type="component" value="Unassembled WGS sequence"/>
</dbReference>
<evidence type="ECO:0008006" key="4">
    <source>
        <dbReference type="Google" id="ProtNLM"/>
    </source>
</evidence>
<evidence type="ECO:0000313" key="2">
    <source>
        <dbReference type="EMBL" id="GLF97217.1"/>
    </source>
</evidence>
<name>A0ABQ5P3P6_9ACTN</name>
<organism evidence="2 3">
    <name type="scientific">Streptomyces yaizuensis</name>
    <dbReference type="NCBI Taxonomy" id="2989713"/>
    <lineage>
        <taxon>Bacteria</taxon>
        <taxon>Bacillati</taxon>
        <taxon>Actinomycetota</taxon>
        <taxon>Actinomycetes</taxon>
        <taxon>Kitasatosporales</taxon>
        <taxon>Streptomycetaceae</taxon>
        <taxon>Streptomyces</taxon>
    </lineage>
</organism>
<dbReference type="EMBL" id="BSBI01000010">
    <property type="protein sequence ID" value="GLF97217.1"/>
    <property type="molecule type" value="Genomic_DNA"/>
</dbReference>
<dbReference type="RefSeq" id="WP_323449226.1">
    <property type="nucleotide sequence ID" value="NZ_BSBI01000010.1"/>
</dbReference>